<dbReference type="AlphaFoldDB" id="A0A427AB64"/>
<feature type="region of interest" description="Disordered" evidence="1">
    <location>
        <begin position="77"/>
        <end position="114"/>
    </location>
</feature>
<reference evidence="2 3" key="1">
    <citation type="journal article" date="2014" name="Agronomy (Basel)">
        <title>A Draft Genome Sequence for Ensete ventricosum, the Drought-Tolerant Tree Against Hunger.</title>
        <authorList>
            <person name="Harrison J."/>
            <person name="Moore K.A."/>
            <person name="Paszkiewicz K."/>
            <person name="Jones T."/>
            <person name="Grant M."/>
            <person name="Ambacheew D."/>
            <person name="Muzemil S."/>
            <person name="Studholme D.J."/>
        </authorList>
    </citation>
    <scope>NUCLEOTIDE SEQUENCE [LARGE SCALE GENOMIC DNA]</scope>
</reference>
<proteinExistence type="predicted"/>
<organism evidence="2 3">
    <name type="scientific">Ensete ventricosum</name>
    <name type="common">Abyssinian banana</name>
    <name type="synonym">Musa ensete</name>
    <dbReference type="NCBI Taxonomy" id="4639"/>
    <lineage>
        <taxon>Eukaryota</taxon>
        <taxon>Viridiplantae</taxon>
        <taxon>Streptophyta</taxon>
        <taxon>Embryophyta</taxon>
        <taxon>Tracheophyta</taxon>
        <taxon>Spermatophyta</taxon>
        <taxon>Magnoliopsida</taxon>
        <taxon>Liliopsida</taxon>
        <taxon>Zingiberales</taxon>
        <taxon>Musaceae</taxon>
        <taxon>Ensete</taxon>
    </lineage>
</organism>
<evidence type="ECO:0000313" key="2">
    <source>
        <dbReference type="EMBL" id="RRT73452.1"/>
    </source>
</evidence>
<comment type="caution">
    <text evidence="2">The sequence shown here is derived from an EMBL/GenBank/DDBJ whole genome shotgun (WGS) entry which is preliminary data.</text>
</comment>
<gene>
    <name evidence="2" type="ORF">B296_00006596</name>
</gene>
<name>A0A427AB64_ENSVE</name>
<feature type="region of interest" description="Disordered" evidence="1">
    <location>
        <begin position="1"/>
        <end position="46"/>
    </location>
</feature>
<feature type="compositionally biased region" description="Basic and acidic residues" evidence="1">
    <location>
        <begin position="91"/>
        <end position="106"/>
    </location>
</feature>
<sequence length="162" mass="17468">MRLDMGSKGRKVKKMVVGQRGKGGTVGSSERQMGAEEEGRNRGGRRVLRGLRSGLWSQISDGVKEEEATMTRMAGAGNCYGREGAAGQRWGRGEEDGGRRLRRGDEEGWPTVGADATVTAGDLLAAIKGRRVRGRLGYDRGDWEKKEVAAVGCSGGSRRWQG</sequence>
<evidence type="ECO:0000313" key="3">
    <source>
        <dbReference type="Proteomes" id="UP000287651"/>
    </source>
</evidence>
<protein>
    <submittedName>
        <fullName evidence="2">Uncharacterized protein</fullName>
    </submittedName>
</protein>
<dbReference type="Proteomes" id="UP000287651">
    <property type="component" value="Unassembled WGS sequence"/>
</dbReference>
<evidence type="ECO:0000256" key="1">
    <source>
        <dbReference type="SAM" id="MobiDB-lite"/>
    </source>
</evidence>
<accession>A0A427AB64</accession>
<dbReference type="EMBL" id="AMZH03003088">
    <property type="protein sequence ID" value="RRT73452.1"/>
    <property type="molecule type" value="Genomic_DNA"/>
</dbReference>